<organism evidence="2 3">
    <name type="scientific">Lepidopterella palustris CBS 459.81</name>
    <dbReference type="NCBI Taxonomy" id="1314670"/>
    <lineage>
        <taxon>Eukaryota</taxon>
        <taxon>Fungi</taxon>
        <taxon>Dikarya</taxon>
        <taxon>Ascomycota</taxon>
        <taxon>Pezizomycotina</taxon>
        <taxon>Dothideomycetes</taxon>
        <taxon>Pleosporomycetidae</taxon>
        <taxon>Mytilinidiales</taxon>
        <taxon>Argynnaceae</taxon>
        <taxon>Lepidopterella</taxon>
    </lineage>
</organism>
<name>A0A8E2J9T7_9PEZI</name>
<dbReference type="PANTHER" id="PTHR42085">
    <property type="entry name" value="F-BOX DOMAIN-CONTAINING PROTEIN"/>
    <property type="match status" value="1"/>
</dbReference>
<dbReference type="EMBL" id="KV745425">
    <property type="protein sequence ID" value="OCK74729.1"/>
    <property type="molecule type" value="Genomic_DNA"/>
</dbReference>
<reference evidence="2 3" key="1">
    <citation type="journal article" date="2016" name="Nat. Commun.">
        <title>Ectomycorrhizal ecology is imprinted in the genome of the dominant symbiotic fungus Cenococcum geophilum.</title>
        <authorList>
            <consortium name="DOE Joint Genome Institute"/>
            <person name="Peter M."/>
            <person name="Kohler A."/>
            <person name="Ohm R.A."/>
            <person name="Kuo A."/>
            <person name="Krutzmann J."/>
            <person name="Morin E."/>
            <person name="Arend M."/>
            <person name="Barry K.W."/>
            <person name="Binder M."/>
            <person name="Choi C."/>
            <person name="Clum A."/>
            <person name="Copeland A."/>
            <person name="Grisel N."/>
            <person name="Haridas S."/>
            <person name="Kipfer T."/>
            <person name="LaButti K."/>
            <person name="Lindquist E."/>
            <person name="Lipzen A."/>
            <person name="Maire R."/>
            <person name="Meier B."/>
            <person name="Mihaltcheva S."/>
            <person name="Molinier V."/>
            <person name="Murat C."/>
            <person name="Poggeler S."/>
            <person name="Quandt C.A."/>
            <person name="Sperisen C."/>
            <person name="Tritt A."/>
            <person name="Tisserant E."/>
            <person name="Crous P.W."/>
            <person name="Henrissat B."/>
            <person name="Nehls U."/>
            <person name="Egli S."/>
            <person name="Spatafora J.W."/>
            <person name="Grigoriev I.V."/>
            <person name="Martin F.M."/>
        </authorList>
    </citation>
    <scope>NUCLEOTIDE SEQUENCE [LARGE SCALE GENOMIC DNA]</scope>
    <source>
        <strain evidence="2 3">CBS 459.81</strain>
    </source>
</reference>
<dbReference type="AlphaFoldDB" id="A0A8E2J9T7"/>
<dbReference type="Pfam" id="PF24864">
    <property type="entry name" value="DUF7730"/>
    <property type="match status" value="1"/>
</dbReference>
<protein>
    <recommendedName>
        <fullName evidence="1">DUF7730 domain-containing protein</fullName>
    </recommendedName>
</protein>
<evidence type="ECO:0000313" key="3">
    <source>
        <dbReference type="Proteomes" id="UP000250266"/>
    </source>
</evidence>
<evidence type="ECO:0000259" key="1">
    <source>
        <dbReference type="Pfam" id="PF24864"/>
    </source>
</evidence>
<keyword evidence="3" id="KW-1185">Reference proteome</keyword>
<feature type="domain" description="DUF7730" evidence="1">
    <location>
        <begin position="21"/>
        <end position="127"/>
    </location>
</feature>
<proteinExistence type="predicted"/>
<evidence type="ECO:0000313" key="2">
    <source>
        <dbReference type="EMBL" id="OCK74729.1"/>
    </source>
</evidence>
<gene>
    <name evidence="2" type="ORF">K432DRAFT_447132</name>
</gene>
<dbReference type="InterPro" id="IPR056632">
    <property type="entry name" value="DUF7730"/>
</dbReference>
<accession>A0A8E2J9T7</accession>
<dbReference type="Proteomes" id="UP000250266">
    <property type="component" value="Unassembled WGS sequence"/>
</dbReference>
<dbReference type="InterPro" id="IPR038883">
    <property type="entry name" value="AN11006-like"/>
</dbReference>
<dbReference type="OrthoDB" id="5272396at2759"/>
<sequence length="275" mass="32043">MSTEDPLVWRQSRKAVDDKLSFLDLPREIRDIIYELLYRVPGVIFIHSKPTQFFRHVICAKNIRGKRDGPIEPIPLGVIISTALMRTCRQIHAECSPILYGNNDFQVYNSYMQLASVTYRPLVRHITHMGYHDARLLVNDPFRVSHVWKALFWPYVLQNVSIILTLYPKVRDIRFQIYAPLGGGHIWKPPFVNFQNTTPEERINMASNWLLHRCPFGSERHRECLHLEFAPPPLGSHSQADIPQIAGWDISEFAIAFDRMKLIQSKTNRSLPRIF</sequence>
<dbReference type="PANTHER" id="PTHR42085:SF8">
    <property type="entry name" value="F-BOX DOMAIN-CONTAINING PROTEIN"/>
    <property type="match status" value="1"/>
</dbReference>